<feature type="binding site" evidence="14">
    <location>
        <position position="53"/>
    </location>
    <ligand>
        <name>FAD</name>
        <dbReference type="ChEBI" id="CHEBI:57692"/>
    </ligand>
</feature>
<evidence type="ECO:0000256" key="4">
    <source>
        <dbReference type="ARBA" id="ARBA00007532"/>
    </source>
</evidence>
<dbReference type="Pfam" id="PF02852">
    <property type="entry name" value="Pyr_redox_dim"/>
    <property type="match status" value="1"/>
</dbReference>
<dbReference type="AlphaFoldDB" id="A0A1I4AQG0"/>
<protein>
    <recommendedName>
        <fullName evidence="13">Probable soluble pyridine nucleotide transhydrogenase</fullName>
        <ecNumber evidence="5">1.6.1.1</ecNumber>
    </recommendedName>
    <alternativeName>
        <fullName evidence="12">NAD(P)(+) transhydrogenase [B-specific]</fullName>
    </alternativeName>
</protein>
<evidence type="ECO:0000256" key="3">
    <source>
        <dbReference type="ARBA" id="ARBA00004496"/>
    </source>
</evidence>
<dbReference type="RefSeq" id="WP_245783332.1">
    <property type="nucleotide sequence ID" value="NZ_CBDQZW010000024.1"/>
</dbReference>
<dbReference type="PRINTS" id="PR00368">
    <property type="entry name" value="FADPNR"/>
</dbReference>
<comment type="cofactor">
    <cofactor evidence="14">
        <name>FAD</name>
        <dbReference type="ChEBI" id="CHEBI:57692"/>
    </cofactor>
    <text evidence="14">Binds 1 FAD per subunit.</text>
</comment>
<feature type="domain" description="FAD/NAD(P)-binding" evidence="16">
    <location>
        <begin position="6"/>
        <end position="327"/>
    </location>
</feature>
<feature type="binding site" evidence="14">
    <location>
        <position position="312"/>
    </location>
    <ligand>
        <name>FAD</name>
        <dbReference type="ChEBI" id="CHEBI:57692"/>
    </ligand>
</feature>
<dbReference type="EMBL" id="FORP01000024">
    <property type="protein sequence ID" value="SFK57886.1"/>
    <property type="molecule type" value="Genomic_DNA"/>
</dbReference>
<keyword evidence="10" id="KW-0560">Oxidoreductase</keyword>
<dbReference type="FunFam" id="3.50.50.60:FF:000008">
    <property type="entry name" value="Soluble pyridine nucleotide transhydrogenase"/>
    <property type="match status" value="1"/>
</dbReference>
<dbReference type="NCBIfam" id="NF003585">
    <property type="entry name" value="PRK05249.1"/>
    <property type="match status" value="1"/>
</dbReference>
<dbReference type="PANTHER" id="PTHR22912:SF93">
    <property type="entry name" value="SOLUBLE PYRIDINE NUCLEOTIDE TRANSHYDROGENASE"/>
    <property type="match status" value="1"/>
</dbReference>
<keyword evidence="7" id="KW-0285">Flavoprotein</keyword>
<dbReference type="STRING" id="115433.SAMN05421835_124106"/>
<evidence type="ECO:0000259" key="16">
    <source>
        <dbReference type="Pfam" id="PF07992"/>
    </source>
</evidence>
<keyword evidence="14" id="KW-0547">Nucleotide-binding</keyword>
<evidence type="ECO:0000256" key="11">
    <source>
        <dbReference type="ARBA" id="ARBA00023027"/>
    </source>
</evidence>
<dbReference type="GO" id="GO:0005829">
    <property type="term" value="C:cytosol"/>
    <property type="evidence" value="ECO:0007669"/>
    <property type="project" value="TreeGrafter"/>
</dbReference>
<gene>
    <name evidence="17" type="ORF">SAMN05421835_124106</name>
</gene>
<evidence type="ECO:0000313" key="18">
    <source>
        <dbReference type="Proteomes" id="UP000199025"/>
    </source>
</evidence>
<accession>A0A1I4AQG0</accession>
<proteinExistence type="inferred from homology"/>
<dbReference type="Proteomes" id="UP000199025">
    <property type="component" value="Unassembled WGS sequence"/>
</dbReference>
<dbReference type="GO" id="GO:0006103">
    <property type="term" value="P:2-oxoglutarate metabolic process"/>
    <property type="evidence" value="ECO:0007669"/>
    <property type="project" value="TreeGrafter"/>
</dbReference>
<evidence type="ECO:0000256" key="6">
    <source>
        <dbReference type="ARBA" id="ARBA00022490"/>
    </source>
</evidence>
<dbReference type="InterPro" id="IPR023753">
    <property type="entry name" value="FAD/NAD-binding_dom"/>
</dbReference>
<dbReference type="InterPro" id="IPR016156">
    <property type="entry name" value="FAD/NAD-linked_Rdtase_dimer_sf"/>
</dbReference>
<dbReference type="GO" id="GO:0050660">
    <property type="term" value="F:flavin adenine dinucleotide binding"/>
    <property type="evidence" value="ECO:0007669"/>
    <property type="project" value="TreeGrafter"/>
</dbReference>
<evidence type="ECO:0000256" key="9">
    <source>
        <dbReference type="ARBA" id="ARBA00022857"/>
    </source>
</evidence>
<dbReference type="FunFam" id="3.30.390.30:FF:000001">
    <property type="entry name" value="Dihydrolipoyl dehydrogenase"/>
    <property type="match status" value="1"/>
</dbReference>
<evidence type="ECO:0000259" key="15">
    <source>
        <dbReference type="Pfam" id="PF02852"/>
    </source>
</evidence>
<comment type="similarity">
    <text evidence="4">Belongs to the class-I pyridine nucleotide-disulfide oxidoreductase family.</text>
</comment>
<evidence type="ECO:0000256" key="14">
    <source>
        <dbReference type="PIRSR" id="PIRSR000350-3"/>
    </source>
</evidence>
<feature type="binding site" evidence="14">
    <location>
        <position position="271"/>
    </location>
    <ligand>
        <name>NAD(+)</name>
        <dbReference type="ChEBI" id="CHEBI:57540"/>
    </ligand>
</feature>
<feature type="binding site" evidence="14">
    <location>
        <begin position="184"/>
        <end position="191"/>
    </location>
    <ligand>
        <name>NAD(+)</name>
        <dbReference type="ChEBI" id="CHEBI:57540"/>
    </ligand>
</feature>
<keyword evidence="8 14" id="KW-0274">FAD</keyword>
<evidence type="ECO:0000256" key="7">
    <source>
        <dbReference type="ARBA" id="ARBA00022630"/>
    </source>
</evidence>
<keyword evidence="18" id="KW-1185">Reference proteome</keyword>
<evidence type="ECO:0000256" key="12">
    <source>
        <dbReference type="ARBA" id="ARBA00031183"/>
    </source>
</evidence>
<dbReference type="SUPFAM" id="SSF51905">
    <property type="entry name" value="FAD/NAD(P)-binding domain"/>
    <property type="match status" value="1"/>
</dbReference>
<dbReference type="InterPro" id="IPR050151">
    <property type="entry name" value="Class-I_Pyr_Nuc-Dis_Oxidored"/>
</dbReference>
<feature type="binding site" evidence="14">
    <location>
        <position position="117"/>
    </location>
    <ligand>
        <name>FAD</name>
        <dbReference type="ChEBI" id="CHEBI:57692"/>
    </ligand>
</feature>
<dbReference type="PANTHER" id="PTHR22912">
    <property type="entry name" value="DISULFIDE OXIDOREDUCTASE"/>
    <property type="match status" value="1"/>
</dbReference>
<dbReference type="GO" id="GO:0003957">
    <property type="term" value="F:NAD(P)+ transhydrogenase (Si-specific) activity"/>
    <property type="evidence" value="ECO:0007669"/>
    <property type="project" value="UniProtKB-EC"/>
</dbReference>
<evidence type="ECO:0000256" key="13">
    <source>
        <dbReference type="ARBA" id="ARBA00072004"/>
    </source>
</evidence>
<comment type="function">
    <text evidence="2">Conversion of NADPH, generated by peripheral catabolic pathways, to NADH, which can enter the respiratory chain for energy generation.</text>
</comment>
<reference evidence="17 18" key="1">
    <citation type="submission" date="2016-10" db="EMBL/GenBank/DDBJ databases">
        <authorList>
            <person name="de Groot N.N."/>
        </authorList>
    </citation>
    <scope>NUCLEOTIDE SEQUENCE [LARGE SCALE GENOMIC DNA]</scope>
    <source>
        <strain evidence="17 18">DSM 44468</strain>
    </source>
</reference>
<dbReference type="EC" id="1.6.1.1" evidence="5"/>
<feature type="binding site" evidence="14">
    <location>
        <position position="207"/>
    </location>
    <ligand>
        <name>NAD(+)</name>
        <dbReference type="ChEBI" id="CHEBI:57540"/>
    </ligand>
</feature>
<evidence type="ECO:0000256" key="1">
    <source>
        <dbReference type="ARBA" id="ARBA00001815"/>
    </source>
</evidence>
<dbReference type="GO" id="GO:0004148">
    <property type="term" value="F:dihydrolipoyl dehydrogenase (NADH) activity"/>
    <property type="evidence" value="ECO:0007669"/>
    <property type="project" value="TreeGrafter"/>
</dbReference>
<evidence type="ECO:0000256" key="8">
    <source>
        <dbReference type="ARBA" id="ARBA00022827"/>
    </source>
</evidence>
<dbReference type="InterPro" id="IPR001100">
    <property type="entry name" value="Pyr_nuc-diS_OxRdtase"/>
</dbReference>
<dbReference type="Pfam" id="PF07992">
    <property type="entry name" value="Pyr_redox_2"/>
    <property type="match status" value="1"/>
</dbReference>
<evidence type="ECO:0000256" key="10">
    <source>
        <dbReference type="ARBA" id="ARBA00023002"/>
    </source>
</evidence>
<comment type="catalytic activity">
    <reaction evidence="1">
        <text>NAD(+) + NADPH = NADH + NADP(+)</text>
        <dbReference type="Rhea" id="RHEA:11692"/>
        <dbReference type="ChEBI" id="CHEBI:57540"/>
        <dbReference type="ChEBI" id="CHEBI:57783"/>
        <dbReference type="ChEBI" id="CHEBI:57945"/>
        <dbReference type="ChEBI" id="CHEBI:58349"/>
        <dbReference type="EC" id="1.6.1.1"/>
    </reaction>
</comment>
<name>A0A1I4AQG0_9PSEU</name>
<keyword evidence="6" id="KW-0963">Cytoplasm</keyword>
<dbReference type="Gene3D" id="3.50.50.60">
    <property type="entry name" value="FAD/NAD(P)-binding domain"/>
    <property type="match status" value="2"/>
</dbReference>
<dbReference type="Gene3D" id="3.30.390.30">
    <property type="match status" value="1"/>
</dbReference>
<dbReference type="InterPro" id="IPR004099">
    <property type="entry name" value="Pyr_nucl-diS_OxRdtase_dimer"/>
</dbReference>
<comment type="subcellular location">
    <subcellularLocation>
        <location evidence="3">Cytoplasm</location>
    </subcellularLocation>
</comment>
<keyword evidence="11 14" id="KW-0520">NAD</keyword>
<dbReference type="SUPFAM" id="SSF55424">
    <property type="entry name" value="FAD/NAD-linked reductases, dimerisation (C-terminal) domain"/>
    <property type="match status" value="1"/>
</dbReference>
<dbReference type="PRINTS" id="PR00411">
    <property type="entry name" value="PNDRDTASEI"/>
</dbReference>
<dbReference type="InterPro" id="IPR036188">
    <property type="entry name" value="FAD/NAD-bd_sf"/>
</dbReference>
<feature type="domain" description="Pyridine nucleotide-disulphide oxidoreductase dimerisation" evidence="15">
    <location>
        <begin position="347"/>
        <end position="454"/>
    </location>
</feature>
<evidence type="ECO:0000256" key="2">
    <source>
        <dbReference type="ARBA" id="ARBA00002842"/>
    </source>
</evidence>
<organism evidence="17 18">
    <name type="scientific">Amycolatopsis sacchari</name>
    <dbReference type="NCBI Taxonomy" id="115433"/>
    <lineage>
        <taxon>Bacteria</taxon>
        <taxon>Bacillati</taxon>
        <taxon>Actinomycetota</taxon>
        <taxon>Actinomycetes</taxon>
        <taxon>Pseudonocardiales</taxon>
        <taxon>Pseudonocardiaceae</taxon>
        <taxon>Amycolatopsis</taxon>
    </lineage>
</organism>
<evidence type="ECO:0000256" key="5">
    <source>
        <dbReference type="ARBA" id="ARBA00012772"/>
    </source>
</evidence>
<evidence type="ECO:0000313" key="17">
    <source>
        <dbReference type="EMBL" id="SFK57886.1"/>
    </source>
</evidence>
<keyword evidence="9" id="KW-0521">NADP</keyword>
<sequence length="470" mass="50531">MGEYDYDLIVIGSGPGGQKAAIAAAKLGKRVAVVDRQDMVGGVCVNTGTIPSKTLREAVLFLTGMNQRELYGASYRVKQDITIADLLARTRHVVGREVQVVRAQLMRNHVDLLAGTGTFVDAHTVAVEGAHRGERRSLSGEKVVIATGTRPARPPQVDFDAERVLDSDEILQLDDIPSSLVVVGAGVIGIEYASMFAALGSRVTVVEQRERMLDFCDPEIVESLKFHLRDLAVTFRFGEKVANVEVSDHSTVTTLVSGKRIPADAVMYSAGRQGMTDELNLAAAGLEADHRGRLTVDEHYRTAVEHIYAVGDVIGFPALAATSMDQGRLAAYHAFGEPVHELGALQPIGIYTIPEISYVGATEAELTSSSVPYEVGTARYRELARGQIAGDSYGMLKLLVSTTDRRLLGVHVFGTGATDLVHIGQAVMGCGGTVDYLVDAVFNYPTLSEAYKVAALDATNKIRALERFAP</sequence>
<dbReference type="PIRSF" id="PIRSF000350">
    <property type="entry name" value="Mercury_reductase_MerA"/>
    <property type="match status" value="1"/>
</dbReference>